<evidence type="ECO:0000313" key="8">
    <source>
        <dbReference type="Proteomes" id="UP001141327"/>
    </source>
</evidence>
<comment type="subcellular location">
    <subcellularLocation>
        <location evidence="1 6">Nucleus</location>
    </subcellularLocation>
</comment>
<gene>
    <name evidence="6" type="primary">MED10</name>
    <name evidence="7" type="ORF">PAPYR_10358</name>
</gene>
<dbReference type="Pfam" id="PF09748">
    <property type="entry name" value="Med10"/>
    <property type="match status" value="1"/>
</dbReference>
<accession>A0ABQ8UBY9</accession>
<dbReference type="EMBL" id="JAPMOS010000131">
    <property type="protein sequence ID" value="KAJ4454849.1"/>
    <property type="molecule type" value="Genomic_DNA"/>
</dbReference>
<dbReference type="Proteomes" id="UP001141327">
    <property type="component" value="Unassembled WGS sequence"/>
</dbReference>
<evidence type="ECO:0000256" key="6">
    <source>
        <dbReference type="RuleBase" id="RU364146"/>
    </source>
</evidence>
<sequence length="159" mass="17448">MQKLNRLATPTPSPTPTSVEDLIESVCRHLREISTIVKRFDEQNQLLLFEKINGYFSLMKQLYELADTANASIPLEVLDLLDQGKNPDLFSKECLDKTMGSISRTKIKADSLQSLQVALSQELEKVPQFADLVSTSAPAQTTLSSISPLPTATPSAAGR</sequence>
<evidence type="ECO:0000313" key="7">
    <source>
        <dbReference type="EMBL" id="KAJ4454849.1"/>
    </source>
</evidence>
<evidence type="ECO:0000256" key="1">
    <source>
        <dbReference type="ARBA" id="ARBA00004123"/>
    </source>
</evidence>
<keyword evidence="4 6" id="KW-0804">Transcription</keyword>
<comment type="subunit">
    <text evidence="6">Component of the Mediator complex.</text>
</comment>
<proteinExistence type="inferred from homology"/>
<evidence type="ECO:0000256" key="3">
    <source>
        <dbReference type="ARBA" id="ARBA00023015"/>
    </source>
</evidence>
<evidence type="ECO:0000256" key="2">
    <source>
        <dbReference type="ARBA" id="ARBA00005389"/>
    </source>
</evidence>
<dbReference type="InterPro" id="IPR019145">
    <property type="entry name" value="Mediator_Med10"/>
</dbReference>
<evidence type="ECO:0000256" key="4">
    <source>
        <dbReference type="ARBA" id="ARBA00023163"/>
    </source>
</evidence>
<keyword evidence="8" id="KW-1185">Reference proteome</keyword>
<comment type="caution">
    <text evidence="7">The sequence shown here is derived from an EMBL/GenBank/DDBJ whole genome shotgun (WGS) entry which is preliminary data.</text>
</comment>
<keyword evidence="3 6" id="KW-0805">Transcription regulation</keyword>
<keyword evidence="5 6" id="KW-0539">Nucleus</keyword>
<comment type="function">
    <text evidence="6">Component of the Mediator complex, a coactivator involved in the regulated transcription of nearly all RNA polymerase II-dependent genes. Mediator functions as a bridge to convey information from gene-specific regulatory proteins to the basal RNA polymerase II transcription machinery. Mediator is recruited to promoters by direct interactions with regulatory proteins and serves as a scaffold for the assembly of a functional preinitiation complex with RNA polymerase II and the general transcription factors.</text>
</comment>
<comment type="similarity">
    <text evidence="2 6">Belongs to the Mediator complex subunit 10 family.</text>
</comment>
<protein>
    <recommendedName>
        <fullName evidence="6">Mediator of RNA polymerase II transcription subunit 10</fullName>
    </recommendedName>
    <alternativeName>
        <fullName evidence="6">Mediator complex subunit 10</fullName>
    </alternativeName>
</protein>
<name>A0ABQ8UBY9_9EUKA</name>
<organism evidence="7 8">
    <name type="scientific">Paratrimastix pyriformis</name>
    <dbReference type="NCBI Taxonomy" id="342808"/>
    <lineage>
        <taxon>Eukaryota</taxon>
        <taxon>Metamonada</taxon>
        <taxon>Preaxostyla</taxon>
        <taxon>Paratrimastigidae</taxon>
        <taxon>Paratrimastix</taxon>
    </lineage>
</organism>
<reference evidence="7" key="1">
    <citation type="journal article" date="2022" name="bioRxiv">
        <title>Genomics of Preaxostyla Flagellates Illuminates Evolutionary Transitions and the Path Towards Mitochondrial Loss.</title>
        <authorList>
            <person name="Novak L.V.F."/>
            <person name="Treitli S.C."/>
            <person name="Pyrih J."/>
            <person name="Halakuc P."/>
            <person name="Pipaliya S.V."/>
            <person name="Vacek V."/>
            <person name="Brzon O."/>
            <person name="Soukal P."/>
            <person name="Eme L."/>
            <person name="Dacks J.B."/>
            <person name="Karnkowska A."/>
            <person name="Elias M."/>
            <person name="Hampl V."/>
        </authorList>
    </citation>
    <scope>NUCLEOTIDE SEQUENCE</scope>
    <source>
        <strain evidence="7">RCP-MX</strain>
    </source>
</reference>
<keyword evidence="6" id="KW-0010">Activator</keyword>
<evidence type="ECO:0000256" key="5">
    <source>
        <dbReference type="ARBA" id="ARBA00023242"/>
    </source>
</evidence>